<name>A0AA38HDS9_9TREE</name>
<comment type="subunit">
    <text evidence="15">Heterodimer. The mRNA-capping enzyme is composed of two separate chains alpha and beta, respectively a mRNA guanylyltransferase and an mRNA 5'-triphosphate monophosphatase.</text>
</comment>
<evidence type="ECO:0000256" key="15">
    <source>
        <dbReference type="ARBA" id="ARBA00047082"/>
    </source>
</evidence>
<dbReference type="Gene3D" id="3.30.470.30">
    <property type="entry name" value="DNA ligase/mRNA capping enzyme"/>
    <property type="match status" value="1"/>
</dbReference>
<keyword evidence="9 16" id="KW-0506">mRNA capping</keyword>
<keyword evidence="6 16" id="KW-0808">Transferase</keyword>
<dbReference type="Proteomes" id="UP001164286">
    <property type="component" value="Unassembled WGS sequence"/>
</dbReference>
<dbReference type="GO" id="GO:0031533">
    <property type="term" value="C:mRNA capping enzyme complex"/>
    <property type="evidence" value="ECO:0007669"/>
    <property type="project" value="InterPro"/>
</dbReference>
<dbReference type="GeneID" id="77728579"/>
<keyword evidence="8 16" id="KW-0547">Nucleotide-binding</keyword>
<comment type="caution">
    <text evidence="20">The sequence shown here is derived from an EMBL/GenBank/DDBJ whole genome shotgun (WGS) entry which is preliminary data.</text>
</comment>
<keyword evidence="11 16" id="KW-0539">Nucleus</keyword>
<dbReference type="EC" id="2.7.7.50" evidence="3 16"/>
<proteinExistence type="inferred from homology"/>
<dbReference type="Pfam" id="PF01331">
    <property type="entry name" value="mRNA_cap_enzyme"/>
    <property type="match status" value="1"/>
</dbReference>
<keyword evidence="21" id="KW-1185">Reference proteome</keyword>
<dbReference type="PANTHER" id="PTHR10367:SF17">
    <property type="entry name" value="MRNA-CAPPING ENZYME"/>
    <property type="match status" value="1"/>
</dbReference>
<dbReference type="InterPro" id="IPR017075">
    <property type="entry name" value="mRNA_cap_enzyme_alpha"/>
</dbReference>
<dbReference type="SUPFAM" id="SSF50249">
    <property type="entry name" value="Nucleic acid-binding proteins"/>
    <property type="match status" value="1"/>
</dbReference>
<dbReference type="GO" id="GO:0005524">
    <property type="term" value="F:ATP binding"/>
    <property type="evidence" value="ECO:0007669"/>
    <property type="project" value="InterPro"/>
</dbReference>
<evidence type="ECO:0000259" key="19">
    <source>
        <dbReference type="PROSITE" id="PS50160"/>
    </source>
</evidence>
<reference evidence="20" key="1">
    <citation type="journal article" date="2022" name="G3 (Bethesda)">
        <title>High quality genome of the basidiomycete yeast Dioszegia hungarica PDD-24b-2 isolated from cloud water.</title>
        <authorList>
            <person name="Jarrige D."/>
            <person name="Haridas S."/>
            <person name="Bleykasten-Grosshans C."/>
            <person name="Joly M."/>
            <person name="Nadalig T."/>
            <person name="Sancelme M."/>
            <person name="Vuilleumier S."/>
            <person name="Grigoriev I.V."/>
            <person name="Amato P."/>
            <person name="Bringel F."/>
        </authorList>
    </citation>
    <scope>NUCLEOTIDE SEQUENCE</scope>
    <source>
        <strain evidence="20">PDD-24b-2</strain>
    </source>
</reference>
<protein>
    <recommendedName>
        <fullName evidence="4 16">mRNA-capping enzyme subunit alpha</fullName>
        <ecNumber evidence="3 16">2.7.7.50</ecNumber>
    </recommendedName>
    <alternativeName>
        <fullName evidence="12 16">GTP--RNA guanylyltransferase</fullName>
    </alternativeName>
    <alternativeName>
        <fullName evidence="13 16">mRNA guanylyltransferase</fullName>
    </alternativeName>
</protein>
<dbReference type="PANTHER" id="PTHR10367">
    <property type="entry name" value="MRNA-CAPPING ENZYME"/>
    <property type="match status" value="1"/>
</dbReference>
<organism evidence="20 21">
    <name type="scientific">Dioszegia hungarica</name>
    <dbReference type="NCBI Taxonomy" id="4972"/>
    <lineage>
        <taxon>Eukaryota</taxon>
        <taxon>Fungi</taxon>
        <taxon>Dikarya</taxon>
        <taxon>Basidiomycota</taxon>
        <taxon>Agaricomycotina</taxon>
        <taxon>Tremellomycetes</taxon>
        <taxon>Tremellales</taxon>
        <taxon>Bulleribasidiaceae</taxon>
        <taxon>Dioszegia</taxon>
    </lineage>
</organism>
<feature type="region of interest" description="Disordered" evidence="18">
    <location>
        <begin position="367"/>
        <end position="414"/>
    </location>
</feature>
<dbReference type="PROSITE" id="PS50160">
    <property type="entry name" value="DNA_LIGASE_A3"/>
    <property type="match status" value="1"/>
</dbReference>
<accession>A0AA38HDS9</accession>
<feature type="domain" description="ATP-dependent DNA ligase family profile" evidence="19">
    <location>
        <begin position="127"/>
        <end position="236"/>
    </location>
</feature>
<dbReference type="InterPro" id="IPR001339">
    <property type="entry name" value="mRNA_cap_enzyme_adenylation"/>
</dbReference>
<evidence type="ECO:0000256" key="17">
    <source>
        <dbReference type="PIRSR" id="PIRSR036959-1"/>
    </source>
</evidence>
<evidence type="ECO:0000256" key="10">
    <source>
        <dbReference type="ARBA" id="ARBA00023134"/>
    </source>
</evidence>
<dbReference type="AlphaFoldDB" id="A0AA38HDS9"/>
<evidence type="ECO:0000256" key="2">
    <source>
        <dbReference type="ARBA" id="ARBA00010237"/>
    </source>
</evidence>
<evidence type="ECO:0000256" key="14">
    <source>
        <dbReference type="ARBA" id="ARBA00044624"/>
    </source>
</evidence>
<dbReference type="Pfam" id="PF03919">
    <property type="entry name" value="mRNA_cap_C"/>
    <property type="match status" value="1"/>
</dbReference>
<dbReference type="GO" id="GO:0006370">
    <property type="term" value="P:7-methylguanosine mRNA capping"/>
    <property type="evidence" value="ECO:0007669"/>
    <property type="project" value="UniProtKB-KW"/>
</dbReference>
<keyword evidence="5 16" id="KW-0507">mRNA processing</keyword>
<dbReference type="CDD" id="cd07895">
    <property type="entry name" value="Adenylation_mRNA_capping"/>
    <property type="match status" value="1"/>
</dbReference>
<dbReference type="GO" id="GO:0006310">
    <property type="term" value="P:DNA recombination"/>
    <property type="evidence" value="ECO:0007669"/>
    <property type="project" value="InterPro"/>
</dbReference>
<evidence type="ECO:0000256" key="5">
    <source>
        <dbReference type="ARBA" id="ARBA00022664"/>
    </source>
</evidence>
<dbReference type="GO" id="GO:0005525">
    <property type="term" value="F:GTP binding"/>
    <property type="evidence" value="ECO:0007669"/>
    <property type="project" value="UniProtKB-KW"/>
</dbReference>
<dbReference type="GO" id="GO:0004484">
    <property type="term" value="F:mRNA guanylyltransferase activity"/>
    <property type="evidence" value="ECO:0007669"/>
    <property type="project" value="UniProtKB-EC"/>
</dbReference>
<comment type="subcellular location">
    <subcellularLocation>
        <location evidence="1 16">Nucleus</location>
    </subcellularLocation>
</comment>
<keyword evidence="7 16" id="KW-0548">Nucleotidyltransferase</keyword>
<dbReference type="RefSeq" id="XP_052948285.1">
    <property type="nucleotide sequence ID" value="XM_053089374.1"/>
</dbReference>
<dbReference type="InterPro" id="IPR012310">
    <property type="entry name" value="DNA_ligase_ATP-dep_cent"/>
</dbReference>
<dbReference type="Gene3D" id="2.40.50.140">
    <property type="entry name" value="Nucleic acid-binding proteins"/>
    <property type="match status" value="1"/>
</dbReference>
<evidence type="ECO:0000313" key="21">
    <source>
        <dbReference type="Proteomes" id="UP001164286"/>
    </source>
</evidence>
<evidence type="ECO:0000256" key="4">
    <source>
        <dbReference type="ARBA" id="ARBA00019171"/>
    </source>
</evidence>
<evidence type="ECO:0000256" key="7">
    <source>
        <dbReference type="ARBA" id="ARBA00022695"/>
    </source>
</evidence>
<dbReference type="SUPFAM" id="SSF56091">
    <property type="entry name" value="DNA ligase/mRNA capping enzyme, catalytic domain"/>
    <property type="match status" value="1"/>
</dbReference>
<evidence type="ECO:0000256" key="11">
    <source>
        <dbReference type="ARBA" id="ARBA00023242"/>
    </source>
</evidence>
<dbReference type="PIRSF" id="PIRSF036959">
    <property type="entry name" value="mRNA_cap_alpha"/>
    <property type="match status" value="1"/>
</dbReference>
<sequence>MPTHSPIPDIPGEEADPTIAAYLSSRVAELCGLREPRFPGAQPVSFTSGSLDLLEQKNFWVCEKSDGVRLLVFVVMNGMSGAQEVWLIDRKQRYFSVQGLRFPHWERKDQPLTDTIFDGELVVDIDSSTGESTLRFYAFDCLVLNGDKVVSKPIQSRFGRLKSWIVEPFNRALAQYPEWRDDLPFEVVAKEQLLSYHMKTVLDVHVPALQHGHDGLIFTCAESEYVMGTDEKILKWKPPSENSVDFKLELRFPPSSYSAHDPDYTAKPVFLLHTWLGREAYEYFDELLVEDDEWEKMKESGEQFDDRIIEVCWNTDMGGWRMMRIRDDKPHANHKSIMQKILVSIEDGVKIEALLARSDSIRTAWKTREKAGGAAPPQQQRPPQPIAVGGRDRGVNGGTGVVQQTQGIVAGLRR</sequence>
<evidence type="ECO:0000256" key="9">
    <source>
        <dbReference type="ARBA" id="ARBA00023042"/>
    </source>
</evidence>
<evidence type="ECO:0000256" key="6">
    <source>
        <dbReference type="ARBA" id="ARBA00022679"/>
    </source>
</evidence>
<dbReference type="InterPro" id="IPR013846">
    <property type="entry name" value="mRNA_cap_enzyme_C"/>
</dbReference>
<evidence type="ECO:0000256" key="12">
    <source>
        <dbReference type="ARBA" id="ARBA00029909"/>
    </source>
</evidence>
<evidence type="ECO:0000256" key="3">
    <source>
        <dbReference type="ARBA" id="ARBA00012475"/>
    </source>
</evidence>
<dbReference type="InterPro" id="IPR012340">
    <property type="entry name" value="NA-bd_OB-fold"/>
</dbReference>
<evidence type="ECO:0000313" key="20">
    <source>
        <dbReference type="EMBL" id="KAI9638508.1"/>
    </source>
</evidence>
<evidence type="ECO:0000256" key="13">
    <source>
        <dbReference type="ARBA" id="ARBA00030702"/>
    </source>
</evidence>
<evidence type="ECO:0000256" key="8">
    <source>
        <dbReference type="ARBA" id="ARBA00022741"/>
    </source>
</evidence>
<comment type="catalytic activity">
    <reaction evidence="14">
        <text>a 5'-end diphospho-ribonucleoside in mRNA + GTP + H(+) = a 5'-end (5'-triphosphoguanosine)-ribonucleoside in mRNA + diphosphate</text>
        <dbReference type="Rhea" id="RHEA:67012"/>
        <dbReference type="Rhea" id="RHEA-COMP:17165"/>
        <dbReference type="Rhea" id="RHEA-COMP:17166"/>
        <dbReference type="ChEBI" id="CHEBI:15378"/>
        <dbReference type="ChEBI" id="CHEBI:33019"/>
        <dbReference type="ChEBI" id="CHEBI:37565"/>
        <dbReference type="ChEBI" id="CHEBI:167616"/>
        <dbReference type="ChEBI" id="CHEBI:167617"/>
        <dbReference type="EC" id="2.7.7.50"/>
    </reaction>
    <physiologicalReaction direction="left-to-right" evidence="14">
        <dbReference type="Rhea" id="RHEA:67013"/>
    </physiologicalReaction>
</comment>
<dbReference type="GO" id="GO:0006281">
    <property type="term" value="P:DNA repair"/>
    <property type="evidence" value="ECO:0007669"/>
    <property type="project" value="InterPro"/>
</dbReference>
<dbReference type="InterPro" id="IPR051029">
    <property type="entry name" value="mRNA_Capping_Enz/RNA_Phosphat"/>
</dbReference>
<evidence type="ECO:0000256" key="1">
    <source>
        <dbReference type="ARBA" id="ARBA00004123"/>
    </source>
</evidence>
<dbReference type="FunFam" id="3.30.470.30:FF:000011">
    <property type="entry name" value="mRNA-capping enzyme subunit alpha"/>
    <property type="match status" value="1"/>
</dbReference>
<keyword evidence="10 16" id="KW-0342">GTP-binding</keyword>
<feature type="active site" description="N6-GMP-lysine intermediate" evidence="17">
    <location>
        <position position="64"/>
    </location>
</feature>
<comment type="function">
    <text evidence="16">Second step of mRNA capping. Transfer of the GMP moiety of GTP to the 5'-end of RNA via an enzyme-GMP covalent reaction intermediate.</text>
</comment>
<evidence type="ECO:0000256" key="18">
    <source>
        <dbReference type="SAM" id="MobiDB-lite"/>
    </source>
</evidence>
<dbReference type="EMBL" id="JAKWFO010000003">
    <property type="protein sequence ID" value="KAI9638508.1"/>
    <property type="molecule type" value="Genomic_DNA"/>
</dbReference>
<gene>
    <name evidence="20" type="ORF">MKK02DRAFT_36213</name>
</gene>
<evidence type="ECO:0000256" key="16">
    <source>
        <dbReference type="PIRNR" id="PIRNR036959"/>
    </source>
</evidence>
<comment type="similarity">
    <text evidence="2 16">Belongs to the eukaryotic GTase family.</text>
</comment>
<dbReference type="GO" id="GO:0003910">
    <property type="term" value="F:DNA ligase (ATP) activity"/>
    <property type="evidence" value="ECO:0007669"/>
    <property type="project" value="InterPro"/>
</dbReference>